<dbReference type="Proteomes" id="UP001157974">
    <property type="component" value="Unassembled WGS sequence"/>
</dbReference>
<evidence type="ECO:0000256" key="1">
    <source>
        <dbReference type="ARBA" id="ARBA00004772"/>
    </source>
</evidence>
<dbReference type="GO" id="GO:0004852">
    <property type="term" value="F:uroporphyrinogen-III synthase activity"/>
    <property type="evidence" value="ECO:0007669"/>
    <property type="project" value="UniProtKB-UniRule"/>
</dbReference>
<proteinExistence type="inferred from homology"/>
<keyword evidence="10" id="KW-1185">Reference proteome</keyword>
<dbReference type="AlphaFoldDB" id="A0AAV8UQA9"/>
<organism evidence="9 10">
    <name type="scientific">Rhodosorus marinus</name>
    <dbReference type="NCBI Taxonomy" id="101924"/>
    <lineage>
        <taxon>Eukaryota</taxon>
        <taxon>Rhodophyta</taxon>
        <taxon>Stylonematophyceae</taxon>
        <taxon>Stylonematales</taxon>
        <taxon>Stylonemataceae</taxon>
        <taxon>Rhodosorus</taxon>
    </lineage>
</organism>
<keyword evidence="5 7" id="KW-0627">Porphyrin biosynthesis</keyword>
<evidence type="ECO:0000256" key="5">
    <source>
        <dbReference type="ARBA" id="ARBA00023244"/>
    </source>
</evidence>
<dbReference type="EC" id="4.2.1.75" evidence="3 7"/>
<dbReference type="Pfam" id="PF02602">
    <property type="entry name" value="HEM4"/>
    <property type="match status" value="1"/>
</dbReference>
<comment type="function">
    <text evidence="7">Catalyzes cyclization of the linear tetrapyrrole, hydroxymethylbilane, to the macrocyclic uroporphyrinogen III.</text>
</comment>
<evidence type="ECO:0000256" key="2">
    <source>
        <dbReference type="ARBA" id="ARBA00008133"/>
    </source>
</evidence>
<name>A0AAV8UQA9_9RHOD</name>
<evidence type="ECO:0000256" key="6">
    <source>
        <dbReference type="ARBA" id="ARBA00048617"/>
    </source>
</evidence>
<dbReference type="PANTHER" id="PTHR38042">
    <property type="entry name" value="UROPORPHYRINOGEN-III SYNTHASE, CHLOROPLASTIC"/>
    <property type="match status" value="1"/>
</dbReference>
<evidence type="ECO:0000313" key="10">
    <source>
        <dbReference type="Proteomes" id="UP001157974"/>
    </source>
</evidence>
<dbReference type="SUPFAM" id="SSF69618">
    <property type="entry name" value="HemD-like"/>
    <property type="match status" value="1"/>
</dbReference>
<dbReference type="GO" id="GO:0006782">
    <property type="term" value="P:protoporphyrinogen IX biosynthetic process"/>
    <property type="evidence" value="ECO:0007669"/>
    <property type="project" value="UniProtKB-UniRule"/>
</dbReference>
<dbReference type="InterPro" id="IPR003754">
    <property type="entry name" value="4pyrrol_synth_uPrphyn_synth"/>
</dbReference>
<keyword evidence="4 7" id="KW-0456">Lyase</keyword>
<comment type="caution">
    <text evidence="9">The sequence shown here is derived from an EMBL/GenBank/DDBJ whole genome shotgun (WGS) entry which is preliminary data.</text>
</comment>
<accession>A0AAV8UQA9</accession>
<sequence length="328" mass="35943">MYYAEVNPIKTLLVKRYDSLILWRKIGGCEIQGPNGTELLDKPRVVEPGEKRMIGFHISVLSSNHARSRLVLTCQLSSREWPLVGLTRERGKNDKLAKLLGDRGIPYKELPCIEFVDGDDRPQLAGLLQGEWDWVVVTSPEAAMVLSEELLKADSRGQWKVASVGKATADVLRDKGISVSFTPSRATAEDLCKELPDPAGKVLFPASKLASETVFDRLSERGFSVSRINTYSTEPAQWDEEQKKSSEAVDIVAVGSPSALKGWIAQTGRVPHTTACIGGTSAKASKKQGVEGVFFPENPGVEGWVKSVEEACEHLRARQRAPSSKKAD</sequence>
<evidence type="ECO:0000313" key="9">
    <source>
        <dbReference type="EMBL" id="KAJ8903676.1"/>
    </source>
</evidence>
<dbReference type="InterPro" id="IPR036108">
    <property type="entry name" value="4pyrrol_syn_uPrphyn_synt_sf"/>
</dbReference>
<dbReference type="EMBL" id="JAMWBK010000007">
    <property type="protein sequence ID" value="KAJ8903676.1"/>
    <property type="molecule type" value="Genomic_DNA"/>
</dbReference>
<evidence type="ECO:0000256" key="7">
    <source>
        <dbReference type="RuleBase" id="RU366031"/>
    </source>
</evidence>
<evidence type="ECO:0000259" key="8">
    <source>
        <dbReference type="Pfam" id="PF02602"/>
    </source>
</evidence>
<reference evidence="9 10" key="1">
    <citation type="journal article" date="2023" name="Nat. Commun.">
        <title>Origin of minicircular mitochondrial genomes in red algae.</title>
        <authorList>
            <person name="Lee Y."/>
            <person name="Cho C.H."/>
            <person name="Lee Y.M."/>
            <person name="Park S.I."/>
            <person name="Yang J.H."/>
            <person name="West J.A."/>
            <person name="Bhattacharya D."/>
            <person name="Yoon H.S."/>
        </authorList>
    </citation>
    <scope>NUCLEOTIDE SEQUENCE [LARGE SCALE GENOMIC DNA]</scope>
    <source>
        <strain evidence="9 10">CCMP1338</strain>
        <tissue evidence="9">Whole cell</tissue>
    </source>
</reference>
<dbReference type="CDD" id="cd06578">
    <property type="entry name" value="HemD"/>
    <property type="match status" value="1"/>
</dbReference>
<dbReference type="InterPro" id="IPR039793">
    <property type="entry name" value="UROS/Hem4"/>
</dbReference>
<protein>
    <recommendedName>
        <fullName evidence="3 7">Uroporphyrinogen-III synthase</fullName>
        <ecNumber evidence="3 7">4.2.1.75</ecNumber>
    </recommendedName>
</protein>
<comment type="pathway">
    <text evidence="1 7">Porphyrin-containing compound metabolism; protoporphyrin-IX biosynthesis; coproporphyrinogen-III from 5-aminolevulinate: step 3/4.</text>
</comment>
<dbReference type="PANTHER" id="PTHR38042:SF1">
    <property type="entry name" value="UROPORPHYRINOGEN-III SYNTHASE, CHLOROPLASTIC"/>
    <property type="match status" value="1"/>
</dbReference>
<gene>
    <name evidence="9" type="ORF">NDN08_004778</name>
</gene>
<feature type="domain" description="Tetrapyrrole biosynthesis uroporphyrinogen III synthase" evidence="8">
    <location>
        <begin position="94"/>
        <end position="305"/>
    </location>
</feature>
<comment type="similarity">
    <text evidence="2 7">Belongs to the uroporphyrinogen-III synthase family.</text>
</comment>
<evidence type="ECO:0000256" key="4">
    <source>
        <dbReference type="ARBA" id="ARBA00023239"/>
    </source>
</evidence>
<dbReference type="Gene3D" id="3.40.50.10090">
    <property type="match status" value="2"/>
</dbReference>
<evidence type="ECO:0000256" key="3">
    <source>
        <dbReference type="ARBA" id="ARBA00013109"/>
    </source>
</evidence>
<comment type="catalytic activity">
    <reaction evidence="6 7">
        <text>hydroxymethylbilane = uroporphyrinogen III + H2O</text>
        <dbReference type="Rhea" id="RHEA:18965"/>
        <dbReference type="ChEBI" id="CHEBI:15377"/>
        <dbReference type="ChEBI" id="CHEBI:57308"/>
        <dbReference type="ChEBI" id="CHEBI:57845"/>
        <dbReference type="EC" id="4.2.1.75"/>
    </reaction>
</comment>
<dbReference type="GO" id="GO:0006780">
    <property type="term" value="P:uroporphyrinogen III biosynthetic process"/>
    <property type="evidence" value="ECO:0007669"/>
    <property type="project" value="UniProtKB-UniRule"/>
</dbReference>